<dbReference type="EMBL" id="CP023483">
    <property type="protein sequence ID" value="ATF25919.1"/>
    <property type="molecule type" value="Genomic_DNA"/>
</dbReference>
<comment type="subcellular location">
    <subcellularLocation>
        <location evidence="1">Membrane</location>
        <topology evidence="1">Multi-pass membrane protein</topology>
    </subcellularLocation>
</comment>
<dbReference type="RefSeq" id="WP_069126665.1">
    <property type="nucleotide sequence ID" value="NZ_CBCPHX010000004.1"/>
</dbReference>
<keyword evidence="10" id="KW-0739">Sodium transport</keyword>
<feature type="transmembrane region" description="Helical" evidence="11">
    <location>
        <begin position="349"/>
        <end position="372"/>
    </location>
</feature>
<dbReference type="OrthoDB" id="9793589at2"/>
<evidence type="ECO:0000256" key="6">
    <source>
        <dbReference type="ARBA" id="ARBA00022989"/>
    </source>
</evidence>
<dbReference type="PANTHER" id="PTHR43562:SF3">
    <property type="entry name" value="SODIUM ION_PROTON EXCHANGER (EUROFUNG)"/>
    <property type="match status" value="1"/>
</dbReference>
<accession>A0A1D2L3P8</accession>
<keyword evidence="8" id="KW-0406">Ion transport</keyword>
<feature type="transmembrane region" description="Helical" evidence="11">
    <location>
        <begin position="231"/>
        <end position="249"/>
    </location>
</feature>
<dbReference type="Gene3D" id="1.20.1530.20">
    <property type="match status" value="1"/>
</dbReference>
<dbReference type="GO" id="GO:0016020">
    <property type="term" value="C:membrane"/>
    <property type="evidence" value="ECO:0007669"/>
    <property type="project" value="UniProtKB-SubCell"/>
</dbReference>
<evidence type="ECO:0000256" key="1">
    <source>
        <dbReference type="ARBA" id="ARBA00004141"/>
    </source>
</evidence>
<protein>
    <submittedName>
        <fullName evidence="13">Cation:proton antiporter</fullName>
    </submittedName>
</protein>
<keyword evidence="5 11" id="KW-0812">Transmembrane</keyword>
<evidence type="ECO:0000256" key="3">
    <source>
        <dbReference type="ARBA" id="ARBA00022448"/>
    </source>
</evidence>
<feature type="transmembrane region" description="Helical" evidence="11">
    <location>
        <begin position="261"/>
        <end position="279"/>
    </location>
</feature>
<evidence type="ECO:0000256" key="2">
    <source>
        <dbReference type="ARBA" id="ARBA00005551"/>
    </source>
</evidence>
<evidence type="ECO:0000256" key="11">
    <source>
        <dbReference type="SAM" id="Phobius"/>
    </source>
</evidence>
<gene>
    <name evidence="13" type="ORF">CNY62_05615</name>
</gene>
<sequence>MLLFQLVVILAAAKLCGHLAVRIGQPGVLGELIAGILIGPAVLNIVTPSELITVLSEIGVILLMFFAGLETDLKELNRYKYPSIMVAAFGVIFPMVAGFMIGEFAGMNTVHSLFLGLVFAATSVSISVQTFKELGEFSSKESVTVLGAAILDDIIAIVGLSILIGFMSSGDTNLWPLFGKFAVFIAFSVLAWRGLPWLMKILARLRVYEPRICAAILACFTFAFVAEELGLSAIIGSFMAGLILAKTDLQVELQQKIEPLAQALIIPVFFASIGLSMQLDGLKEHIWLVVILCVMAVFTKIIGSGIGALLTGFKPKSALIVGTAMMSRGEVALILAALGLQQALFPEVYYAPILIAIIFSTVLTPVLLKYFIHWNRKA</sequence>
<evidence type="ECO:0000256" key="7">
    <source>
        <dbReference type="ARBA" id="ARBA00023053"/>
    </source>
</evidence>
<feature type="transmembrane region" description="Helical" evidence="11">
    <location>
        <begin position="81"/>
        <end position="101"/>
    </location>
</feature>
<keyword evidence="3" id="KW-0813">Transport</keyword>
<dbReference type="PANTHER" id="PTHR43562">
    <property type="entry name" value="NAPA-TYPE SODIUM/HYDROGEN ANTIPORTER"/>
    <property type="match status" value="1"/>
</dbReference>
<evidence type="ECO:0000256" key="10">
    <source>
        <dbReference type="ARBA" id="ARBA00023201"/>
    </source>
</evidence>
<dbReference type="KEGG" id="bths:CNY62_05615"/>
<comment type="similarity">
    <text evidence="2">Belongs to the monovalent cation:proton antiporter 2 (CPA2) transporter (TC 2.A.37) family.</text>
</comment>
<evidence type="ECO:0000256" key="8">
    <source>
        <dbReference type="ARBA" id="ARBA00023065"/>
    </source>
</evidence>
<proteinExistence type="inferred from homology"/>
<evidence type="ECO:0000256" key="4">
    <source>
        <dbReference type="ARBA" id="ARBA00022449"/>
    </source>
</evidence>
<evidence type="ECO:0000256" key="5">
    <source>
        <dbReference type="ARBA" id="ARBA00022692"/>
    </source>
</evidence>
<keyword evidence="6 11" id="KW-1133">Transmembrane helix</keyword>
<evidence type="ECO:0000313" key="14">
    <source>
        <dbReference type="Proteomes" id="UP000243591"/>
    </source>
</evidence>
<keyword evidence="4" id="KW-0050">Antiport</keyword>
<evidence type="ECO:0000313" key="13">
    <source>
        <dbReference type="EMBL" id="ATF25919.1"/>
    </source>
</evidence>
<feature type="transmembrane region" description="Helical" evidence="11">
    <location>
        <begin position="317"/>
        <end position="337"/>
    </location>
</feature>
<feature type="transmembrane region" description="Helical" evidence="11">
    <location>
        <begin position="143"/>
        <end position="168"/>
    </location>
</feature>
<dbReference type="GO" id="GO:0015297">
    <property type="term" value="F:antiporter activity"/>
    <property type="evidence" value="ECO:0007669"/>
    <property type="project" value="UniProtKB-KW"/>
</dbReference>
<dbReference type="InterPro" id="IPR006153">
    <property type="entry name" value="Cation/H_exchanger_TM"/>
</dbReference>
<dbReference type="Proteomes" id="UP000243591">
    <property type="component" value="Chromosome"/>
</dbReference>
<feature type="transmembrane region" description="Helical" evidence="11">
    <location>
        <begin position="174"/>
        <end position="195"/>
    </location>
</feature>
<reference evidence="13 14" key="1">
    <citation type="submission" date="2017-09" db="EMBL/GenBank/DDBJ databases">
        <title>Complete Genome Sequences of Two Strains of the Meat Spoilage Bacterium Brochothrix thermosphacta Isolated from Ground Chicken.</title>
        <authorList>
            <person name="Paoli G.C."/>
            <person name="Wijey C."/>
            <person name="Chen C.-Y."/>
            <person name="Nguyen L."/>
            <person name="Yan X."/>
            <person name="Irwin P.L."/>
        </authorList>
    </citation>
    <scope>NUCLEOTIDE SEQUENCE [LARGE SCALE GENOMIC DNA]</scope>
    <source>
        <strain evidence="13 14">BI</strain>
    </source>
</reference>
<evidence type="ECO:0000256" key="9">
    <source>
        <dbReference type="ARBA" id="ARBA00023136"/>
    </source>
</evidence>
<dbReference type="InterPro" id="IPR038770">
    <property type="entry name" value="Na+/solute_symporter_sf"/>
</dbReference>
<dbReference type="AlphaFoldDB" id="A0A1D2L3P8"/>
<name>A0A1D2L3P8_BROTH</name>
<dbReference type="GO" id="GO:0006814">
    <property type="term" value="P:sodium ion transport"/>
    <property type="evidence" value="ECO:0007669"/>
    <property type="project" value="UniProtKB-KW"/>
</dbReference>
<organism evidence="13 14">
    <name type="scientific">Brochothrix thermosphacta</name>
    <name type="common">Microbacterium thermosphactum</name>
    <dbReference type="NCBI Taxonomy" id="2756"/>
    <lineage>
        <taxon>Bacteria</taxon>
        <taxon>Bacillati</taxon>
        <taxon>Bacillota</taxon>
        <taxon>Bacilli</taxon>
        <taxon>Bacillales</taxon>
        <taxon>Listeriaceae</taxon>
        <taxon>Brochothrix</taxon>
    </lineage>
</organism>
<feature type="domain" description="Cation/H+ exchanger transmembrane" evidence="12">
    <location>
        <begin position="12"/>
        <end position="368"/>
    </location>
</feature>
<keyword evidence="7" id="KW-0915">Sodium</keyword>
<dbReference type="GO" id="GO:1902600">
    <property type="term" value="P:proton transmembrane transport"/>
    <property type="evidence" value="ECO:0007669"/>
    <property type="project" value="InterPro"/>
</dbReference>
<keyword evidence="9 11" id="KW-0472">Membrane</keyword>
<dbReference type="Pfam" id="PF00999">
    <property type="entry name" value="Na_H_Exchanger"/>
    <property type="match status" value="1"/>
</dbReference>
<feature type="transmembrane region" description="Helical" evidence="11">
    <location>
        <begin position="51"/>
        <end position="69"/>
    </location>
</feature>
<evidence type="ECO:0000259" key="12">
    <source>
        <dbReference type="Pfam" id="PF00999"/>
    </source>
</evidence>
<feature type="transmembrane region" description="Helical" evidence="11">
    <location>
        <begin position="113"/>
        <end position="131"/>
    </location>
</feature>
<keyword evidence="14" id="KW-1185">Reference proteome</keyword>
<feature type="transmembrane region" description="Helical" evidence="11">
    <location>
        <begin position="285"/>
        <end position="310"/>
    </location>
</feature>